<dbReference type="GO" id="GO:0005975">
    <property type="term" value="P:carbohydrate metabolic process"/>
    <property type="evidence" value="ECO:0007669"/>
    <property type="project" value="InterPro"/>
</dbReference>
<keyword evidence="4" id="KW-1185">Reference proteome</keyword>
<dbReference type="OrthoDB" id="25131at2759"/>
<gene>
    <name evidence="3" type="ORF">BT96DRAFT_883806</name>
</gene>
<dbReference type="CDD" id="cd00413">
    <property type="entry name" value="Glyco_hydrolase_16"/>
    <property type="match status" value="1"/>
</dbReference>
<dbReference type="PANTHER" id="PTHR38121">
    <property type="entry name" value="GH16 DOMAIN-CONTAINING PROTEIN"/>
    <property type="match status" value="1"/>
</dbReference>
<dbReference type="PANTHER" id="PTHR38121:SF2">
    <property type="entry name" value="ACYLTRANSFERASE 3 DOMAIN-CONTAINING PROTEIN"/>
    <property type="match status" value="1"/>
</dbReference>
<dbReference type="AlphaFoldDB" id="A0A6A4HHN6"/>
<dbReference type="Proteomes" id="UP000799118">
    <property type="component" value="Unassembled WGS sequence"/>
</dbReference>
<protein>
    <submittedName>
        <fullName evidence="3">Concanavalin A-like lectin/glucanase</fullName>
    </submittedName>
</protein>
<reference evidence="3" key="1">
    <citation type="journal article" date="2019" name="Environ. Microbiol.">
        <title>Fungal ecological strategies reflected in gene transcription - a case study of two litter decomposers.</title>
        <authorList>
            <person name="Barbi F."/>
            <person name="Kohler A."/>
            <person name="Barry K."/>
            <person name="Baskaran P."/>
            <person name="Daum C."/>
            <person name="Fauchery L."/>
            <person name="Ihrmark K."/>
            <person name="Kuo A."/>
            <person name="LaButti K."/>
            <person name="Lipzen A."/>
            <person name="Morin E."/>
            <person name="Grigoriev I.V."/>
            <person name="Henrissat B."/>
            <person name="Lindahl B."/>
            <person name="Martin F."/>
        </authorList>
    </citation>
    <scope>NUCLEOTIDE SEQUENCE</scope>
    <source>
        <strain evidence="3">JB14</strain>
    </source>
</reference>
<evidence type="ECO:0000256" key="1">
    <source>
        <dbReference type="SAM" id="SignalP"/>
    </source>
</evidence>
<dbReference type="SUPFAM" id="SSF49899">
    <property type="entry name" value="Concanavalin A-like lectins/glucanases"/>
    <property type="match status" value="1"/>
</dbReference>
<dbReference type="Gene3D" id="2.60.120.200">
    <property type="match status" value="1"/>
</dbReference>
<dbReference type="InterPro" id="IPR013320">
    <property type="entry name" value="ConA-like_dom_sf"/>
</dbReference>
<evidence type="ECO:0000313" key="3">
    <source>
        <dbReference type="EMBL" id="KAE9397556.1"/>
    </source>
</evidence>
<evidence type="ECO:0000259" key="2">
    <source>
        <dbReference type="Pfam" id="PF00722"/>
    </source>
</evidence>
<dbReference type="EMBL" id="ML769495">
    <property type="protein sequence ID" value="KAE9397556.1"/>
    <property type="molecule type" value="Genomic_DNA"/>
</dbReference>
<name>A0A6A4HHN6_9AGAR</name>
<dbReference type="Pfam" id="PF00722">
    <property type="entry name" value="Glyco_hydro_16"/>
    <property type="match status" value="1"/>
</dbReference>
<dbReference type="GO" id="GO:0004553">
    <property type="term" value="F:hydrolase activity, hydrolyzing O-glycosyl compounds"/>
    <property type="evidence" value="ECO:0007669"/>
    <property type="project" value="InterPro"/>
</dbReference>
<feature type="signal peptide" evidence="1">
    <location>
        <begin position="1"/>
        <end position="25"/>
    </location>
</feature>
<accession>A0A6A4HHN6</accession>
<sequence>MLHLGSSLKALLLLATFLGSNNVKAASCACGYVDDQGHVWRESIVSDFTQDAGAIAALSPNWIIASDLETQSGTATANIQYTTANVMQFNDALGIQASAFTSGSSSVNCGEIFTARSDILYGTFRMRAVVPTVPGVVFGFFTFISDTQEQDIEFLSSDAEYFQTVHYTDQPGTVDGDVDPSAAKTVVINGADFTAFGEHRIDWLTTSTNYYYNSALESTITKNVPTEASEVVVNVWSNGDPEFSKGPPTTNAIATLQYLELYFNSTTLTAAQFNSACAAAGNVAKCSV</sequence>
<keyword evidence="1" id="KW-0732">Signal</keyword>
<feature type="chain" id="PRO_5025476067" evidence="1">
    <location>
        <begin position="26"/>
        <end position="288"/>
    </location>
</feature>
<organism evidence="3 4">
    <name type="scientific">Gymnopus androsaceus JB14</name>
    <dbReference type="NCBI Taxonomy" id="1447944"/>
    <lineage>
        <taxon>Eukaryota</taxon>
        <taxon>Fungi</taxon>
        <taxon>Dikarya</taxon>
        <taxon>Basidiomycota</taxon>
        <taxon>Agaricomycotina</taxon>
        <taxon>Agaricomycetes</taxon>
        <taxon>Agaricomycetidae</taxon>
        <taxon>Agaricales</taxon>
        <taxon>Marasmiineae</taxon>
        <taxon>Omphalotaceae</taxon>
        <taxon>Gymnopus</taxon>
    </lineage>
</organism>
<proteinExistence type="predicted"/>
<evidence type="ECO:0000313" key="4">
    <source>
        <dbReference type="Proteomes" id="UP000799118"/>
    </source>
</evidence>
<dbReference type="InterPro" id="IPR000757">
    <property type="entry name" value="Beta-glucanase-like"/>
</dbReference>
<feature type="domain" description="GH16" evidence="2">
    <location>
        <begin position="77"/>
        <end position="247"/>
    </location>
</feature>